<feature type="chain" id="PRO_5007502238" evidence="1">
    <location>
        <begin position="24"/>
        <end position="111"/>
    </location>
</feature>
<gene>
    <name evidence="2" type="ORF">AOA14_06730</name>
</gene>
<dbReference type="NCBIfam" id="NF047636">
    <property type="entry name" value="CC_3452_fam"/>
    <property type="match status" value="1"/>
</dbReference>
<organism evidence="2 3">
    <name type="scientific">Sphingopyxis terrae subsp. terrae NBRC 15098</name>
    <dbReference type="NCBI Taxonomy" id="1219058"/>
    <lineage>
        <taxon>Bacteria</taxon>
        <taxon>Pseudomonadati</taxon>
        <taxon>Pseudomonadota</taxon>
        <taxon>Alphaproteobacteria</taxon>
        <taxon>Sphingomonadales</taxon>
        <taxon>Sphingomonadaceae</taxon>
        <taxon>Sphingopyxis</taxon>
    </lineage>
</organism>
<name>A0A142VWV9_9SPHN</name>
<sequence length="111" mass="11340">MFHFRLSPGTPMLALAGALSIGAAVLPAVPAAAAGGPFYRAELADAAKTARFVARDVVWVCEGTTCTAGRGTSRPLMMCAALAKKAGRVTSFTVDGKPLEDADLARCNGEG</sequence>
<dbReference type="RefSeq" id="WP_062901216.1">
    <property type="nucleotide sequence ID" value="NZ_CP013342.1"/>
</dbReference>
<dbReference type="EMBL" id="CP013342">
    <property type="protein sequence ID" value="AMU94300.1"/>
    <property type="molecule type" value="Genomic_DNA"/>
</dbReference>
<evidence type="ECO:0000313" key="2">
    <source>
        <dbReference type="EMBL" id="AMU94300.1"/>
    </source>
</evidence>
<keyword evidence="1" id="KW-0732">Signal</keyword>
<evidence type="ECO:0000313" key="3">
    <source>
        <dbReference type="Proteomes" id="UP000076234"/>
    </source>
</evidence>
<reference evidence="3" key="1">
    <citation type="submission" date="2015-11" db="EMBL/GenBank/DDBJ databases">
        <title>Complete genome sequence of a polyethylene glycol-degrading strain Sphingopyxis terrae strain 203-1 (NBRC 15098).</title>
        <authorList>
            <person name="Yoshiyuki O."/>
            <person name="Shouta N."/>
            <person name="Nagata Y."/>
            <person name="Numata M."/>
            <person name="Tsuchikane K."/>
            <person name="Hosoyama A."/>
            <person name="Yamazoe A."/>
            <person name="Tsuda M."/>
            <person name="Fujita N."/>
            <person name="Kawai F."/>
        </authorList>
    </citation>
    <scope>NUCLEOTIDE SEQUENCE [LARGE SCALE GENOMIC DNA]</scope>
    <source>
        <strain evidence="3">203-1</strain>
    </source>
</reference>
<dbReference type="AlphaFoldDB" id="A0A142VWV9"/>
<dbReference type="Proteomes" id="UP000076234">
    <property type="component" value="Chromosome"/>
</dbReference>
<dbReference type="Pfam" id="PF26624">
    <property type="entry name" value="DUF8200"/>
    <property type="match status" value="1"/>
</dbReference>
<dbReference type="InterPro" id="IPR058067">
    <property type="entry name" value="CC_3452-like"/>
</dbReference>
<evidence type="ECO:0000256" key="1">
    <source>
        <dbReference type="SAM" id="SignalP"/>
    </source>
</evidence>
<accession>A0A142VWV9</accession>
<protein>
    <submittedName>
        <fullName evidence="2">Uncharacterized protein</fullName>
    </submittedName>
</protein>
<dbReference type="STRING" id="1219058.AOA14_06730"/>
<dbReference type="KEGG" id="ster:AOA14_06730"/>
<proteinExistence type="predicted"/>
<dbReference type="InterPro" id="IPR058513">
    <property type="entry name" value="DUF8200"/>
</dbReference>
<reference evidence="2 3" key="2">
    <citation type="journal article" date="2016" name="Genome Announc.">
        <title>Complete Genome Sequence of Sphingopyxis terrae Strain 203-1 (NBRC 111660), a Polyethylene Glycol Degrader.</title>
        <authorList>
            <person name="Ohtsubo Y."/>
            <person name="Nonoyama S."/>
            <person name="Nagata Y."/>
            <person name="Numata M."/>
            <person name="Tsuchikane K."/>
            <person name="Hosoyama A."/>
            <person name="Yamazoe A."/>
            <person name="Tsuda M."/>
            <person name="Fujita N."/>
            <person name="Kawai F."/>
        </authorList>
    </citation>
    <scope>NUCLEOTIDE SEQUENCE [LARGE SCALE GENOMIC DNA]</scope>
    <source>
        <strain evidence="2 3">203-1</strain>
    </source>
</reference>
<feature type="signal peptide" evidence="1">
    <location>
        <begin position="1"/>
        <end position="23"/>
    </location>
</feature>